<evidence type="ECO:0000313" key="2">
    <source>
        <dbReference type="Proteomes" id="UP000282957"/>
    </source>
</evidence>
<evidence type="ECO:0008006" key="3">
    <source>
        <dbReference type="Google" id="ProtNLM"/>
    </source>
</evidence>
<gene>
    <name evidence="1" type="ORF">EOD42_11415</name>
</gene>
<reference evidence="1 2" key="1">
    <citation type="submission" date="2019-01" db="EMBL/GenBank/DDBJ databases">
        <authorList>
            <person name="Chen W.-M."/>
        </authorList>
    </citation>
    <scope>NUCLEOTIDE SEQUENCE [LARGE SCALE GENOMIC DNA]</scope>
    <source>
        <strain evidence="1 2">CCP-6</strain>
    </source>
</reference>
<sequence>MPVTAEFGPDVRARATAIRLADGRLLSASHVLDEAGIAEGFCRLGRPGPPPRLTALALADGRPAARLRSGEAEMDSRDCELAYRGGTDLALLAEPGPRVAGAAPCAADTTPGQAVIVATRARMARARMAGEAREADPRFGRYAVLPMRLEPGESGGGVFDAATRCLAGIVSQRALDDPGAAWIVPASTIRAFLERE</sequence>
<accession>A0A437MH87</accession>
<dbReference type="OrthoDB" id="7266105at2"/>
<dbReference type="RefSeq" id="WP_127787643.1">
    <property type="nucleotide sequence ID" value="NZ_SACL01000003.1"/>
</dbReference>
<dbReference type="Pfam" id="PF13365">
    <property type="entry name" value="Trypsin_2"/>
    <property type="match status" value="1"/>
</dbReference>
<dbReference type="SUPFAM" id="SSF50494">
    <property type="entry name" value="Trypsin-like serine proteases"/>
    <property type="match status" value="1"/>
</dbReference>
<dbReference type="InterPro" id="IPR043504">
    <property type="entry name" value="Peptidase_S1_PA_chymotrypsin"/>
</dbReference>
<dbReference type="Proteomes" id="UP000282957">
    <property type="component" value="Unassembled WGS sequence"/>
</dbReference>
<dbReference type="EMBL" id="SACL01000003">
    <property type="protein sequence ID" value="RVT96996.1"/>
    <property type="molecule type" value="Genomic_DNA"/>
</dbReference>
<dbReference type="Gene3D" id="2.40.10.10">
    <property type="entry name" value="Trypsin-like serine proteases"/>
    <property type="match status" value="1"/>
</dbReference>
<evidence type="ECO:0000313" key="1">
    <source>
        <dbReference type="EMBL" id="RVT96996.1"/>
    </source>
</evidence>
<keyword evidence="2" id="KW-1185">Reference proteome</keyword>
<protein>
    <recommendedName>
        <fullName evidence="3">Serine protease</fullName>
    </recommendedName>
</protein>
<comment type="caution">
    <text evidence="1">The sequence shown here is derived from an EMBL/GenBank/DDBJ whole genome shotgun (WGS) entry which is preliminary data.</text>
</comment>
<dbReference type="AlphaFoldDB" id="A0A437MH87"/>
<organism evidence="1 2">
    <name type="scientific">Rhodovarius crocodyli</name>
    <dbReference type="NCBI Taxonomy" id="1979269"/>
    <lineage>
        <taxon>Bacteria</taxon>
        <taxon>Pseudomonadati</taxon>
        <taxon>Pseudomonadota</taxon>
        <taxon>Alphaproteobacteria</taxon>
        <taxon>Acetobacterales</taxon>
        <taxon>Roseomonadaceae</taxon>
        <taxon>Rhodovarius</taxon>
    </lineage>
</organism>
<proteinExistence type="predicted"/>
<dbReference type="InterPro" id="IPR009003">
    <property type="entry name" value="Peptidase_S1_PA"/>
</dbReference>
<name>A0A437MH87_9PROT</name>